<dbReference type="Proteomes" id="UP000079169">
    <property type="component" value="Unplaced"/>
</dbReference>
<dbReference type="AlphaFoldDB" id="A0A3Q0J596"/>
<gene>
    <name evidence="2" type="primary">LOC113469869</name>
</gene>
<dbReference type="KEGG" id="dci:113469869"/>
<reference evidence="2" key="1">
    <citation type="submission" date="2025-08" db="UniProtKB">
        <authorList>
            <consortium name="RefSeq"/>
        </authorList>
    </citation>
    <scope>IDENTIFICATION</scope>
</reference>
<dbReference type="PaxDb" id="121845-A0A3Q0J596"/>
<protein>
    <submittedName>
        <fullName evidence="2">Uncharacterized protein LOC113469869</fullName>
    </submittedName>
</protein>
<evidence type="ECO:0000313" key="1">
    <source>
        <dbReference type="Proteomes" id="UP000079169"/>
    </source>
</evidence>
<sequence>MDPDQLQQLLATLQQQTLQQTTLLSTLLSEIKQQPQGSNHNITPFEHFNANQEKFSSYLERFENYTSMKNIAPDDKKAQLLCLSIGSVHYNNLAALLGPGKPVNKLSYQDLLVSFVKLLIESLG</sequence>
<proteinExistence type="predicted"/>
<name>A0A3Q0J596_DIACI</name>
<organism evidence="1 2">
    <name type="scientific">Diaphorina citri</name>
    <name type="common">Asian citrus psyllid</name>
    <dbReference type="NCBI Taxonomy" id="121845"/>
    <lineage>
        <taxon>Eukaryota</taxon>
        <taxon>Metazoa</taxon>
        <taxon>Ecdysozoa</taxon>
        <taxon>Arthropoda</taxon>
        <taxon>Hexapoda</taxon>
        <taxon>Insecta</taxon>
        <taxon>Pterygota</taxon>
        <taxon>Neoptera</taxon>
        <taxon>Paraneoptera</taxon>
        <taxon>Hemiptera</taxon>
        <taxon>Sternorrhyncha</taxon>
        <taxon>Psylloidea</taxon>
        <taxon>Psyllidae</taxon>
        <taxon>Diaphorininae</taxon>
        <taxon>Diaphorina</taxon>
    </lineage>
</organism>
<dbReference type="GeneID" id="113469869"/>
<accession>A0A3Q0J596</accession>
<evidence type="ECO:0000313" key="2">
    <source>
        <dbReference type="RefSeq" id="XP_026683667.1"/>
    </source>
</evidence>
<dbReference type="RefSeq" id="XP_026683667.1">
    <property type="nucleotide sequence ID" value="XM_026827866.1"/>
</dbReference>
<keyword evidence="1" id="KW-1185">Reference proteome</keyword>